<feature type="region of interest" description="Disordered" evidence="1">
    <location>
        <begin position="1"/>
        <end position="43"/>
    </location>
</feature>
<dbReference type="EMBL" id="NWBU01000010">
    <property type="protein sequence ID" value="PTQ10203.1"/>
    <property type="molecule type" value="Genomic_DNA"/>
</dbReference>
<dbReference type="Proteomes" id="UP000244162">
    <property type="component" value="Unassembled WGS sequence"/>
</dbReference>
<comment type="caution">
    <text evidence="2">The sequence shown here is derived from an EMBL/GenBank/DDBJ whole genome shotgun (WGS) entry which is preliminary data.</text>
</comment>
<sequence>MAQSDEPLPDGTDHVVNGAGVRSSEPDPTGEAASAGEGGAREKIRAKFGEKAADLKSQAADKARVYALQGKEKASSTLDDVVKLVDDAAAAIDEKIGPQYGDYARRASTSIAGFTETLRGKDVDELFDDARELVRKSPAVAIGAAAALGFVVARIIKAGMPEAAPSEKPDGKAPTLAANDPIVPVS</sequence>
<dbReference type="RefSeq" id="WP_107968551.1">
    <property type="nucleotide sequence ID" value="NZ_NWBU01000010.1"/>
</dbReference>
<reference evidence="2 3" key="1">
    <citation type="submission" date="2017-09" db="EMBL/GenBank/DDBJ databases">
        <title>Sphingomonas panjinensis sp.nov., isolated from oil-contaminated soil.</title>
        <authorList>
            <person name="Wang L."/>
            <person name="Chen L."/>
        </authorList>
    </citation>
    <scope>NUCLEOTIDE SEQUENCE [LARGE SCALE GENOMIC DNA]</scope>
    <source>
        <strain evidence="2 3">FW-11</strain>
    </source>
</reference>
<evidence type="ECO:0008006" key="4">
    <source>
        <dbReference type="Google" id="ProtNLM"/>
    </source>
</evidence>
<evidence type="ECO:0000256" key="1">
    <source>
        <dbReference type="SAM" id="MobiDB-lite"/>
    </source>
</evidence>
<gene>
    <name evidence="2" type="ORF">CLG96_13895</name>
</gene>
<keyword evidence="3" id="KW-1185">Reference proteome</keyword>
<protein>
    <recommendedName>
        <fullName evidence="4">DUF883 domain-containing protein</fullName>
    </recommendedName>
</protein>
<organism evidence="2 3">
    <name type="scientific">Sphingomonas oleivorans</name>
    <dbReference type="NCBI Taxonomy" id="1735121"/>
    <lineage>
        <taxon>Bacteria</taxon>
        <taxon>Pseudomonadati</taxon>
        <taxon>Pseudomonadota</taxon>
        <taxon>Alphaproteobacteria</taxon>
        <taxon>Sphingomonadales</taxon>
        <taxon>Sphingomonadaceae</taxon>
        <taxon>Sphingomonas</taxon>
    </lineage>
</organism>
<accession>A0A2T5FWP5</accession>
<evidence type="ECO:0000313" key="3">
    <source>
        <dbReference type="Proteomes" id="UP000244162"/>
    </source>
</evidence>
<proteinExistence type="predicted"/>
<evidence type="ECO:0000313" key="2">
    <source>
        <dbReference type="EMBL" id="PTQ10203.1"/>
    </source>
</evidence>
<dbReference type="AlphaFoldDB" id="A0A2T5FWP5"/>
<dbReference type="OrthoDB" id="7426580at2"/>
<feature type="region of interest" description="Disordered" evidence="1">
    <location>
        <begin position="162"/>
        <end position="186"/>
    </location>
</feature>
<name>A0A2T5FWP5_9SPHN</name>